<dbReference type="Pfam" id="PF03966">
    <property type="entry name" value="Trm112p"/>
    <property type="match status" value="1"/>
</dbReference>
<organism evidence="4">
    <name type="scientific">Mesocestoides corti</name>
    <name type="common">Flatworm</name>
    <dbReference type="NCBI Taxonomy" id="53468"/>
    <lineage>
        <taxon>Eukaryota</taxon>
        <taxon>Metazoa</taxon>
        <taxon>Spiralia</taxon>
        <taxon>Lophotrochozoa</taxon>
        <taxon>Platyhelminthes</taxon>
        <taxon>Cestoda</taxon>
        <taxon>Eucestoda</taxon>
        <taxon>Cyclophyllidea</taxon>
        <taxon>Mesocestoididae</taxon>
        <taxon>Mesocestoides</taxon>
    </lineage>
</organism>
<comment type="similarity">
    <text evidence="1">Belongs to the TRM112 family.</text>
</comment>
<dbReference type="SUPFAM" id="SSF158997">
    <property type="entry name" value="Trm112p-like"/>
    <property type="match status" value="1"/>
</dbReference>
<dbReference type="GO" id="GO:0046982">
    <property type="term" value="F:protein heterodimerization activity"/>
    <property type="evidence" value="ECO:0007669"/>
    <property type="project" value="InterPro"/>
</dbReference>
<dbReference type="PANTHER" id="PTHR12773:SF0">
    <property type="entry name" value="MULTIFUNCTIONAL METHYLTRANSFERASE SUBUNIT TRM112-LIKE PROTEIN"/>
    <property type="match status" value="1"/>
</dbReference>
<evidence type="ECO:0000256" key="1">
    <source>
        <dbReference type="ARBA" id="ARBA00007980"/>
    </source>
</evidence>
<dbReference type="PANTHER" id="PTHR12773">
    <property type="entry name" value="UPF0315 PROTEIN-RELATED"/>
    <property type="match status" value="1"/>
</dbReference>
<evidence type="ECO:0000256" key="2">
    <source>
        <dbReference type="ARBA" id="ARBA00019989"/>
    </source>
</evidence>
<reference evidence="4" key="1">
    <citation type="submission" date="2019-11" db="UniProtKB">
        <authorList>
            <consortium name="WormBaseParasite"/>
        </authorList>
    </citation>
    <scope>IDENTIFICATION</scope>
</reference>
<dbReference type="CDD" id="cd21089">
    <property type="entry name" value="Trm112-like"/>
    <property type="match status" value="1"/>
</dbReference>
<dbReference type="GO" id="GO:0030488">
    <property type="term" value="P:tRNA methylation"/>
    <property type="evidence" value="ECO:0007669"/>
    <property type="project" value="TreeGrafter"/>
</dbReference>
<accession>A0A5K3FFQ6</accession>
<dbReference type="InterPro" id="IPR039127">
    <property type="entry name" value="Trm112"/>
</dbReference>
<dbReference type="InterPro" id="IPR005651">
    <property type="entry name" value="Trm112-like"/>
</dbReference>
<dbReference type="AlphaFoldDB" id="A0A5K3FFQ6"/>
<proteinExistence type="inferred from homology"/>
<protein>
    <recommendedName>
        <fullName evidence="2">Multifunctional methyltransferase subunit TRM112-like protein</fullName>
    </recommendedName>
    <alternativeName>
        <fullName evidence="3">tRNA methyltransferase 112 homolog</fullName>
    </alternativeName>
</protein>
<dbReference type="WBParaSite" id="MCU_007043-RA">
    <property type="protein sequence ID" value="MCU_007043-RA"/>
    <property type="gene ID" value="MCU_007043"/>
</dbReference>
<name>A0A5K3FFQ6_MESCO</name>
<dbReference type="GO" id="GO:0070476">
    <property type="term" value="P:rRNA (guanine-N7)-methylation"/>
    <property type="evidence" value="ECO:0007669"/>
    <property type="project" value="TreeGrafter"/>
</dbReference>
<evidence type="ECO:0000256" key="3">
    <source>
        <dbReference type="ARBA" id="ARBA00030516"/>
    </source>
</evidence>
<sequence>MRLFTHNILTSRVLKSVKVGYPLAIKAVKVEVTPADFEAAQTARFIPKIEWSVLKSAVEQVGADHVGKLPEIIPEGYEENEEFLRQVHKALLELDVIEGSLICPETGREFPIHNGIPNMLVNEGE</sequence>
<dbReference type="Gene3D" id="2.20.25.10">
    <property type="match status" value="1"/>
</dbReference>
<evidence type="ECO:0000313" key="4">
    <source>
        <dbReference type="WBParaSite" id="MCU_007043-RA"/>
    </source>
</evidence>